<accession>A0A1G2H621</accession>
<gene>
    <name evidence="2" type="ORF">A2827_01720</name>
</gene>
<feature type="coiled-coil region" evidence="1">
    <location>
        <begin position="134"/>
        <end position="161"/>
    </location>
</feature>
<proteinExistence type="predicted"/>
<comment type="caution">
    <text evidence="2">The sequence shown here is derived from an EMBL/GenBank/DDBJ whole genome shotgun (WGS) entry which is preliminary data.</text>
</comment>
<evidence type="ECO:0000313" key="3">
    <source>
        <dbReference type="Proteomes" id="UP000177932"/>
    </source>
</evidence>
<dbReference type="AlphaFoldDB" id="A0A1G2H621"/>
<organism evidence="2 3">
    <name type="scientific">Candidatus Spechtbacteria bacterium RIFCSPHIGHO2_01_FULL_43_30</name>
    <dbReference type="NCBI Taxonomy" id="1802158"/>
    <lineage>
        <taxon>Bacteria</taxon>
        <taxon>Candidatus Spechtiibacteriota</taxon>
    </lineage>
</organism>
<dbReference type="STRING" id="1802158.A2827_01720"/>
<reference evidence="2 3" key="1">
    <citation type="journal article" date="2016" name="Nat. Commun.">
        <title>Thousands of microbial genomes shed light on interconnected biogeochemical processes in an aquifer system.</title>
        <authorList>
            <person name="Anantharaman K."/>
            <person name="Brown C.T."/>
            <person name="Hug L.A."/>
            <person name="Sharon I."/>
            <person name="Castelle C.J."/>
            <person name="Probst A.J."/>
            <person name="Thomas B.C."/>
            <person name="Singh A."/>
            <person name="Wilkins M.J."/>
            <person name="Karaoz U."/>
            <person name="Brodie E.L."/>
            <person name="Williams K.H."/>
            <person name="Hubbard S.S."/>
            <person name="Banfield J.F."/>
        </authorList>
    </citation>
    <scope>NUCLEOTIDE SEQUENCE [LARGE SCALE GENOMIC DNA]</scope>
</reference>
<sequence>MVKGDEKALGEIQSEIEELDREVKDRIRTLENIINSAQELLMEFGSIVVRDVFNSHTKIVRKLYNFGKFSFDYFSGMSMFGGDRIAIWYNYTDGNDNLGSVVLDVYWQKAPSYQVTIFADGDWVEEFYNMIKNKDRIADSRKRAEEKREEEEELTLKTREKLRILTELAKRLQIKSY</sequence>
<dbReference type="EMBL" id="MHOD01000019">
    <property type="protein sequence ID" value="OGZ57917.1"/>
    <property type="molecule type" value="Genomic_DNA"/>
</dbReference>
<evidence type="ECO:0000256" key="1">
    <source>
        <dbReference type="SAM" id="Coils"/>
    </source>
</evidence>
<keyword evidence="1" id="KW-0175">Coiled coil</keyword>
<name>A0A1G2H621_9BACT</name>
<evidence type="ECO:0000313" key="2">
    <source>
        <dbReference type="EMBL" id="OGZ57917.1"/>
    </source>
</evidence>
<protein>
    <submittedName>
        <fullName evidence="2">Uncharacterized protein</fullName>
    </submittedName>
</protein>
<dbReference type="Proteomes" id="UP000177932">
    <property type="component" value="Unassembled WGS sequence"/>
</dbReference>